<feature type="transmembrane region" description="Helical" evidence="6">
    <location>
        <begin position="28"/>
        <end position="47"/>
    </location>
</feature>
<evidence type="ECO:0000256" key="1">
    <source>
        <dbReference type="ARBA" id="ARBA00004141"/>
    </source>
</evidence>
<dbReference type="InterPro" id="IPR007016">
    <property type="entry name" value="O-antigen_ligase-rel_domated"/>
</dbReference>
<organism evidence="8">
    <name type="scientific">Roseihalotalea indica</name>
    <dbReference type="NCBI Taxonomy" id="2867963"/>
    <lineage>
        <taxon>Bacteria</taxon>
        <taxon>Pseudomonadati</taxon>
        <taxon>Bacteroidota</taxon>
        <taxon>Cytophagia</taxon>
        <taxon>Cytophagales</taxon>
        <taxon>Catalimonadaceae</taxon>
        <taxon>Roseihalotalea</taxon>
    </lineage>
</organism>
<evidence type="ECO:0000259" key="7">
    <source>
        <dbReference type="Pfam" id="PF04932"/>
    </source>
</evidence>
<keyword evidence="8" id="KW-0436">Ligase</keyword>
<feature type="transmembrane region" description="Helical" evidence="6">
    <location>
        <begin position="159"/>
        <end position="178"/>
    </location>
</feature>
<reference evidence="8" key="2">
    <citation type="journal article" date="2024" name="Antonie Van Leeuwenhoek">
        <title>Roseihalotalea indica gen. nov., sp. nov., a halophilic Bacteroidetes from mesopelagic Southwest Indian Ocean with higher carbohydrate metabolic potential.</title>
        <authorList>
            <person name="Chen B."/>
            <person name="Zhang M."/>
            <person name="Lin D."/>
            <person name="Ye J."/>
            <person name="Tang K."/>
        </authorList>
    </citation>
    <scope>NUCLEOTIDE SEQUENCE</scope>
    <source>
        <strain evidence="8">TK19036</strain>
    </source>
</reference>
<dbReference type="InterPro" id="IPR051533">
    <property type="entry name" value="WaaL-like"/>
</dbReference>
<reference evidence="8" key="1">
    <citation type="journal article" date="2023" name="Comput. Struct. Biotechnol. J.">
        <title>Discovery of a novel marine Bacteroidetes with a rich repertoire of carbohydrate-active enzymes.</title>
        <authorList>
            <person name="Chen B."/>
            <person name="Liu G."/>
            <person name="Chen Q."/>
            <person name="Wang H."/>
            <person name="Liu L."/>
            <person name="Tang K."/>
        </authorList>
    </citation>
    <scope>NUCLEOTIDE SEQUENCE</scope>
    <source>
        <strain evidence="8">TK19036</strain>
    </source>
</reference>
<feature type="transmembrane region" description="Helical" evidence="6">
    <location>
        <begin position="462"/>
        <end position="480"/>
    </location>
</feature>
<keyword evidence="4 6" id="KW-0472">Membrane</keyword>
<feature type="coiled-coil region" evidence="5">
    <location>
        <begin position="478"/>
        <end position="505"/>
    </location>
</feature>
<gene>
    <name evidence="8" type="ORF">K4G66_19020</name>
</gene>
<dbReference type="EMBL" id="CP120682">
    <property type="protein sequence ID" value="WKN34472.1"/>
    <property type="molecule type" value="Genomic_DNA"/>
</dbReference>
<keyword evidence="2 6" id="KW-0812">Transmembrane</keyword>
<evidence type="ECO:0000256" key="3">
    <source>
        <dbReference type="ARBA" id="ARBA00022989"/>
    </source>
</evidence>
<sequence>MKQRIDFLESDTSFSTKVTNFLFGDQRISSWGSWVVCILITLGLAFIMAKAGILVPLLLIILIVAAPIGLSAMWNTQIGIYIMIAFAYFLSVANRLLPNIPMGIALDTMILIMLLGLLYRCYQRKDWTSFHSPVSLALALWGGMNVLEFANPVAASRAAWFYVIRPALGYMMLFFLTYSMVKTRKQLYNMLFYFLSLNLITALWGIYQQLFGYFEWEMAHVIRNDAVHLVFNDGRWRSFGSIGSPAQYGILMGYMGSVSLMMLTGFNKGFKKYFLIVSGLCCLKAMLDSGTRSSFVVPVIYYGYWVFASRNIKLYSTLVIGAFGLVFLANMKTDNYQIQRIQTIFEASEDKSYQTRARNREMIAPWILMHPIGGGLGSTGVWGMRFSPNTFLANFPPDSGLVRVAVELGWIGLIIFLNVYASIVLKGTFAFWKMKDQHYKCMVAGFICGIPAFLLVEWGQEVVGVFPISILFWIITAIIFKAIELDKLEREAAEKEDLQTIEIEEIKKPHENHPRILSK</sequence>
<feature type="transmembrane region" description="Helical" evidence="6">
    <location>
        <begin position="246"/>
        <end position="266"/>
    </location>
</feature>
<feature type="transmembrane region" description="Helical" evidence="6">
    <location>
        <begin position="404"/>
        <end position="425"/>
    </location>
</feature>
<dbReference type="PANTHER" id="PTHR37422:SF17">
    <property type="entry name" value="O-ANTIGEN LIGASE"/>
    <property type="match status" value="1"/>
</dbReference>
<dbReference type="GO" id="GO:0016874">
    <property type="term" value="F:ligase activity"/>
    <property type="evidence" value="ECO:0007669"/>
    <property type="project" value="UniProtKB-KW"/>
</dbReference>
<feature type="transmembrane region" description="Helical" evidence="6">
    <location>
        <begin position="190"/>
        <end position="207"/>
    </location>
</feature>
<comment type="subcellular location">
    <subcellularLocation>
        <location evidence="1">Membrane</location>
        <topology evidence="1">Multi-pass membrane protein</topology>
    </subcellularLocation>
</comment>
<feature type="transmembrane region" description="Helical" evidence="6">
    <location>
        <begin position="53"/>
        <end position="71"/>
    </location>
</feature>
<dbReference type="PANTHER" id="PTHR37422">
    <property type="entry name" value="TEICHURONIC ACID BIOSYNTHESIS PROTEIN TUAE"/>
    <property type="match status" value="1"/>
</dbReference>
<evidence type="ECO:0000256" key="6">
    <source>
        <dbReference type="SAM" id="Phobius"/>
    </source>
</evidence>
<protein>
    <submittedName>
        <fullName evidence="8">O-antigen ligase family protein</fullName>
    </submittedName>
</protein>
<evidence type="ECO:0000256" key="5">
    <source>
        <dbReference type="SAM" id="Coils"/>
    </source>
</evidence>
<proteinExistence type="predicted"/>
<accession>A0AA49GHY2</accession>
<feature type="domain" description="O-antigen ligase-related" evidence="7">
    <location>
        <begin position="281"/>
        <end position="417"/>
    </location>
</feature>
<keyword evidence="3 6" id="KW-1133">Transmembrane helix</keyword>
<dbReference type="AlphaFoldDB" id="A0AA49GHY2"/>
<dbReference type="GO" id="GO:0016020">
    <property type="term" value="C:membrane"/>
    <property type="evidence" value="ECO:0007669"/>
    <property type="project" value="UniProtKB-SubCell"/>
</dbReference>
<feature type="transmembrane region" description="Helical" evidence="6">
    <location>
        <begin position="78"/>
        <end position="97"/>
    </location>
</feature>
<evidence type="ECO:0000256" key="4">
    <source>
        <dbReference type="ARBA" id="ARBA00023136"/>
    </source>
</evidence>
<feature type="transmembrane region" description="Helical" evidence="6">
    <location>
        <begin position="437"/>
        <end position="456"/>
    </location>
</feature>
<feature type="transmembrane region" description="Helical" evidence="6">
    <location>
        <begin position="273"/>
        <end position="292"/>
    </location>
</feature>
<evidence type="ECO:0000313" key="8">
    <source>
        <dbReference type="EMBL" id="WKN34472.1"/>
    </source>
</evidence>
<dbReference type="Pfam" id="PF04932">
    <property type="entry name" value="Wzy_C"/>
    <property type="match status" value="1"/>
</dbReference>
<feature type="transmembrane region" description="Helical" evidence="6">
    <location>
        <begin position="363"/>
        <end position="384"/>
    </location>
</feature>
<evidence type="ECO:0000256" key="2">
    <source>
        <dbReference type="ARBA" id="ARBA00022692"/>
    </source>
</evidence>
<feature type="transmembrane region" description="Helical" evidence="6">
    <location>
        <begin position="103"/>
        <end position="122"/>
    </location>
</feature>
<keyword evidence="5" id="KW-0175">Coiled coil</keyword>
<feature type="transmembrane region" description="Helical" evidence="6">
    <location>
        <begin position="312"/>
        <end position="331"/>
    </location>
</feature>
<name>A0AA49GHY2_9BACT</name>